<dbReference type="STRING" id="1324314.BVG16_12855"/>
<feature type="domain" description="Glycoside hydrolase family 5" evidence="6">
    <location>
        <begin position="12"/>
        <end position="391"/>
    </location>
</feature>
<organism evidence="7 8">
    <name type="scientific">Paenibacillus selenitireducens</name>
    <dbReference type="NCBI Taxonomy" id="1324314"/>
    <lineage>
        <taxon>Bacteria</taxon>
        <taxon>Bacillati</taxon>
        <taxon>Bacillota</taxon>
        <taxon>Bacilli</taxon>
        <taxon>Bacillales</taxon>
        <taxon>Paenibacillaceae</taxon>
        <taxon>Paenibacillus</taxon>
    </lineage>
</organism>
<dbReference type="PANTHER" id="PTHR31308">
    <property type="match status" value="1"/>
</dbReference>
<evidence type="ECO:0000256" key="3">
    <source>
        <dbReference type="ARBA" id="ARBA00023295"/>
    </source>
</evidence>
<keyword evidence="2" id="KW-0136">Cellulose degradation</keyword>
<sequence length="505" mass="57270">MKKLTIDGQRIVNEDGEQVILSGINLVCKNKSLGYVEPCDVSLFQWFQEQGFNVIRLGLIWDGVEPEPGIYDDVYLSRIKQQIRWAEQHHLYVFLDMHQDLYSQLYGDGAPAWATLTDDLPHIVGDMWSDAYLKSPAVNRALDHFWQNTPAADGIGLQDHYEAMWRHVAAFFADCPNVIGYDMMNEPYPGTSGQQVFGAMIAAYAETVMGMNEVDMEQIAVLWFDDEKKQEILQGMADMDIYRVLMDSAEQASQAFDRDILTPFFNKIAAAVRSVDSDGFLMLETSYFTNMGVESGIELVQNPDGTIAQHQVYAPHGYDLVVDTDHYEIYNQERVNFIFSTHRKVQTRLSTPVLIGEWGAFNAHPATYELAKAVNSIFEQYLWSNTFWCWYDGFKDTPFVKALRRGFPHTTGGVLIGYHYDYDTEIVKVEYIPSGGETRIYHPRAALLTAEDVRISGAASYQIELHPYPNTESGWIAVRAEKGEGLVTIIVGTSISNLINSEVRY</sequence>
<comment type="similarity">
    <text evidence="5">Belongs to the glycosyl hydrolase 5 (cellulase A) family.</text>
</comment>
<keyword evidence="8" id="KW-1185">Reference proteome</keyword>
<dbReference type="InterPro" id="IPR017853">
    <property type="entry name" value="GH"/>
</dbReference>
<dbReference type="EMBL" id="MSZX01000004">
    <property type="protein sequence ID" value="OPA78730.1"/>
    <property type="molecule type" value="Genomic_DNA"/>
</dbReference>
<dbReference type="InterPro" id="IPR052066">
    <property type="entry name" value="Glycosphingolipid_Hydrolases"/>
</dbReference>
<dbReference type="Gene3D" id="3.20.20.80">
    <property type="entry name" value="Glycosidases"/>
    <property type="match status" value="1"/>
</dbReference>
<gene>
    <name evidence="7" type="ORF">BVG16_12855</name>
</gene>
<protein>
    <submittedName>
        <fullName evidence="7">Glycosyl hydrolase family 5</fullName>
    </submittedName>
</protein>
<dbReference type="OrthoDB" id="9800475at2"/>
<dbReference type="GO" id="GO:0004553">
    <property type="term" value="F:hydrolase activity, hydrolyzing O-glycosyl compounds"/>
    <property type="evidence" value="ECO:0007669"/>
    <property type="project" value="InterPro"/>
</dbReference>
<evidence type="ECO:0000256" key="1">
    <source>
        <dbReference type="ARBA" id="ARBA00022801"/>
    </source>
</evidence>
<evidence type="ECO:0000313" key="7">
    <source>
        <dbReference type="EMBL" id="OPA78730.1"/>
    </source>
</evidence>
<dbReference type="PANTHER" id="PTHR31308:SF3">
    <property type="entry name" value="ENDOGLYCOCERAMIDASE"/>
    <property type="match status" value="1"/>
</dbReference>
<dbReference type="RefSeq" id="WP_078499063.1">
    <property type="nucleotide sequence ID" value="NZ_MSZX01000004.1"/>
</dbReference>
<keyword evidence="1 5" id="KW-0378">Hydrolase</keyword>
<reference evidence="7 8" key="1">
    <citation type="submission" date="2017-01" db="EMBL/GenBank/DDBJ databases">
        <title>Genome analysis of Paenibacillus selenitrireducens ES3-24.</title>
        <authorList>
            <person name="Xu D."/>
            <person name="Yao R."/>
            <person name="Zheng S."/>
        </authorList>
    </citation>
    <scope>NUCLEOTIDE SEQUENCE [LARGE SCALE GENOMIC DNA]</scope>
    <source>
        <strain evidence="7 8">ES3-24</strain>
    </source>
</reference>
<dbReference type="InterPro" id="IPR018087">
    <property type="entry name" value="Glyco_hydro_5_CS"/>
</dbReference>
<proteinExistence type="inferred from homology"/>
<evidence type="ECO:0000256" key="4">
    <source>
        <dbReference type="ARBA" id="ARBA00023326"/>
    </source>
</evidence>
<evidence type="ECO:0000313" key="8">
    <source>
        <dbReference type="Proteomes" id="UP000190188"/>
    </source>
</evidence>
<dbReference type="PROSITE" id="PS00659">
    <property type="entry name" value="GLYCOSYL_HYDROL_F5"/>
    <property type="match status" value="1"/>
</dbReference>
<evidence type="ECO:0000256" key="5">
    <source>
        <dbReference type="RuleBase" id="RU361153"/>
    </source>
</evidence>
<name>A0A1T2XFU8_9BACL</name>
<keyword evidence="3 5" id="KW-0326">Glycosidase</keyword>
<dbReference type="GO" id="GO:0030245">
    <property type="term" value="P:cellulose catabolic process"/>
    <property type="evidence" value="ECO:0007669"/>
    <property type="project" value="UniProtKB-KW"/>
</dbReference>
<keyword evidence="4" id="KW-0119">Carbohydrate metabolism</keyword>
<dbReference type="AlphaFoldDB" id="A0A1T2XFU8"/>
<evidence type="ECO:0000256" key="2">
    <source>
        <dbReference type="ARBA" id="ARBA00023001"/>
    </source>
</evidence>
<dbReference type="InterPro" id="IPR001547">
    <property type="entry name" value="Glyco_hydro_5"/>
</dbReference>
<evidence type="ECO:0000259" key="6">
    <source>
        <dbReference type="Pfam" id="PF00150"/>
    </source>
</evidence>
<dbReference type="SUPFAM" id="SSF51445">
    <property type="entry name" value="(Trans)glycosidases"/>
    <property type="match status" value="1"/>
</dbReference>
<accession>A0A1T2XFU8</accession>
<comment type="caution">
    <text evidence="7">The sequence shown here is derived from an EMBL/GenBank/DDBJ whole genome shotgun (WGS) entry which is preliminary data.</text>
</comment>
<dbReference type="Proteomes" id="UP000190188">
    <property type="component" value="Unassembled WGS sequence"/>
</dbReference>
<keyword evidence="4" id="KW-0624">Polysaccharide degradation</keyword>
<dbReference type="Pfam" id="PF00150">
    <property type="entry name" value="Cellulase"/>
    <property type="match status" value="1"/>
</dbReference>